<keyword evidence="8" id="KW-0808">Transferase</keyword>
<evidence type="ECO:0000256" key="15">
    <source>
        <dbReference type="ARBA" id="ARBA00030800"/>
    </source>
</evidence>
<dbReference type="EMBL" id="LGCL01000032">
    <property type="protein sequence ID" value="KPL74339.1"/>
    <property type="molecule type" value="Genomic_DNA"/>
</dbReference>
<evidence type="ECO:0000313" key="18">
    <source>
        <dbReference type="EMBL" id="KPL74339.1"/>
    </source>
</evidence>
<dbReference type="STRING" id="1134406.ADN00_13640"/>
<evidence type="ECO:0000256" key="12">
    <source>
        <dbReference type="ARBA" id="ARBA00023012"/>
    </source>
</evidence>
<dbReference type="PANTHER" id="PTHR24421">
    <property type="entry name" value="NITRATE/NITRITE SENSOR PROTEIN NARX-RELATED"/>
    <property type="match status" value="1"/>
</dbReference>
<dbReference type="OrthoDB" id="9781904at2"/>
<comment type="subcellular location">
    <subcellularLocation>
        <location evidence="3">Cytoplasm</location>
    </subcellularLocation>
</comment>
<feature type="domain" description="Histidine kinase" evidence="17">
    <location>
        <begin position="156"/>
        <end position="346"/>
    </location>
</feature>
<evidence type="ECO:0000256" key="16">
    <source>
        <dbReference type="SAM" id="Coils"/>
    </source>
</evidence>
<reference evidence="18 19" key="1">
    <citation type="submission" date="2015-07" db="EMBL/GenBank/DDBJ databases">
        <title>Genome sequence of Ornatilinea apprima DSM 23815.</title>
        <authorList>
            <person name="Hemp J."/>
            <person name="Ward L.M."/>
            <person name="Pace L.A."/>
            <person name="Fischer W.W."/>
        </authorList>
    </citation>
    <scope>NUCLEOTIDE SEQUENCE [LARGE SCALE GENOMIC DNA]</scope>
    <source>
        <strain evidence="18 19">P3M-1</strain>
    </source>
</reference>
<dbReference type="InterPro" id="IPR050482">
    <property type="entry name" value="Sensor_HK_TwoCompSys"/>
</dbReference>
<organism evidence="18 19">
    <name type="scientific">Ornatilinea apprima</name>
    <dbReference type="NCBI Taxonomy" id="1134406"/>
    <lineage>
        <taxon>Bacteria</taxon>
        <taxon>Bacillati</taxon>
        <taxon>Chloroflexota</taxon>
        <taxon>Anaerolineae</taxon>
        <taxon>Anaerolineales</taxon>
        <taxon>Anaerolineaceae</taxon>
        <taxon>Ornatilinea</taxon>
    </lineage>
</organism>
<keyword evidence="13" id="KW-0411">Iron-sulfur</keyword>
<feature type="coiled-coil region" evidence="16">
    <location>
        <begin position="87"/>
        <end position="114"/>
    </location>
</feature>
<dbReference type="GO" id="GO:0000155">
    <property type="term" value="F:phosphorelay sensor kinase activity"/>
    <property type="evidence" value="ECO:0007669"/>
    <property type="project" value="InterPro"/>
</dbReference>
<comment type="cofactor">
    <cofactor evidence="2">
        <name>[4Fe-4S] cluster</name>
        <dbReference type="ChEBI" id="CHEBI:49883"/>
    </cofactor>
</comment>
<dbReference type="PROSITE" id="PS50109">
    <property type="entry name" value="HIS_KIN"/>
    <property type="match status" value="1"/>
</dbReference>
<keyword evidence="6" id="KW-0004">4Fe-4S</keyword>
<evidence type="ECO:0000256" key="8">
    <source>
        <dbReference type="ARBA" id="ARBA00022679"/>
    </source>
</evidence>
<dbReference type="GO" id="GO:0046872">
    <property type="term" value="F:metal ion binding"/>
    <property type="evidence" value="ECO:0007669"/>
    <property type="project" value="UniProtKB-KW"/>
</dbReference>
<evidence type="ECO:0000256" key="2">
    <source>
        <dbReference type="ARBA" id="ARBA00001966"/>
    </source>
</evidence>
<evidence type="ECO:0000256" key="10">
    <source>
        <dbReference type="ARBA" id="ARBA00022777"/>
    </source>
</evidence>
<keyword evidence="11" id="KW-0408">Iron</keyword>
<keyword evidence="7" id="KW-0963">Cytoplasm</keyword>
<feature type="coiled-coil region" evidence="16">
    <location>
        <begin position="23"/>
        <end position="50"/>
    </location>
</feature>
<comment type="catalytic activity">
    <reaction evidence="1">
        <text>ATP + protein L-histidine = ADP + protein N-phospho-L-histidine.</text>
        <dbReference type="EC" id="2.7.13.3"/>
    </reaction>
</comment>
<evidence type="ECO:0000256" key="1">
    <source>
        <dbReference type="ARBA" id="ARBA00000085"/>
    </source>
</evidence>
<comment type="caution">
    <text evidence="18">The sequence shown here is derived from an EMBL/GenBank/DDBJ whole genome shotgun (WGS) entry which is preliminary data.</text>
</comment>
<dbReference type="InterPro" id="IPR004358">
    <property type="entry name" value="Sig_transdc_His_kin-like_C"/>
</dbReference>
<evidence type="ECO:0000256" key="9">
    <source>
        <dbReference type="ARBA" id="ARBA00022723"/>
    </source>
</evidence>
<accession>A0A0P6X4I6</accession>
<gene>
    <name evidence="18" type="ORF">ADN00_13640</name>
</gene>
<proteinExistence type="predicted"/>
<dbReference type="SUPFAM" id="SSF55874">
    <property type="entry name" value="ATPase domain of HSP90 chaperone/DNA topoisomerase II/histidine kinase"/>
    <property type="match status" value="1"/>
</dbReference>
<evidence type="ECO:0000256" key="6">
    <source>
        <dbReference type="ARBA" id="ARBA00022485"/>
    </source>
</evidence>
<evidence type="ECO:0000256" key="5">
    <source>
        <dbReference type="ARBA" id="ARBA00017322"/>
    </source>
</evidence>
<evidence type="ECO:0000256" key="13">
    <source>
        <dbReference type="ARBA" id="ARBA00023014"/>
    </source>
</evidence>
<dbReference type="CDD" id="cd16917">
    <property type="entry name" value="HATPase_UhpB-NarQ-NarX-like"/>
    <property type="match status" value="1"/>
</dbReference>
<keyword evidence="16" id="KW-0175">Coiled coil</keyword>
<evidence type="ECO:0000259" key="17">
    <source>
        <dbReference type="PROSITE" id="PS50109"/>
    </source>
</evidence>
<evidence type="ECO:0000256" key="3">
    <source>
        <dbReference type="ARBA" id="ARBA00004496"/>
    </source>
</evidence>
<dbReference type="PRINTS" id="PR00344">
    <property type="entry name" value="BCTRLSENSOR"/>
</dbReference>
<keyword evidence="12" id="KW-0902">Two-component regulatory system</keyword>
<dbReference type="RefSeq" id="WP_075063578.1">
    <property type="nucleotide sequence ID" value="NZ_LGCL01000032.1"/>
</dbReference>
<dbReference type="Pfam" id="PF07730">
    <property type="entry name" value="HisKA_3"/>
    <property type="match status" value="1"/>
</dbReference>
<dbReference type="Proteomes" id="UP000050417">
    <property type="component" value="Unassembled WGS sequence"/>
</dbReference>
<name>A0A0P6X4I6_9CHLR</name>
<dbReference type="SMART" id="SM00387">
    <property type="entry name" value="HATPase_c"/>
    <property type="match status" value="1"/>
</dbReference>
<evidence type="ECO:0000256" key="11">
    <source>
        <dbReference type="ARBA" id="ARBA00023004"/>
    </source>
</evidence>
<evidence type="ECO:0000256" key="14">
    <source>
        <dbReference type="ARBA" id="ARBA00024827"/>
    </source>
</evidence>
<dbReference type="GO" id="GO:0051539">
    <property type="term" value="F:4 iron, 4 sulfur cluster binding"/>
    <property type="evidence" value="ECO:0007669"/>
    <property type="project" value="UniProtKB-KW"/>
</dbReference>
<dbReference type="AlphaFoldDB" id="A0A0P6X4I6"/>
<dbReference type="InterPro" id="IPR036890">
    <property type="entry name" value="HATPase_C_sf"/>
</dbReference>
<dbReference type="InterPro" id="IPR011712">
    <property type="entry name" value="Sig_transdc_His_kin_sub3_dim/P"/>
</dbReference>
<dbReference type="InterPro" id="IPR005467">
    <property type="entry name" value="His_kinase_dom"/>
</dbReference>
<dbReference type="Gene3D" id="3.30.565.10">
    <property type="entry name" value="Histidine kinase-like ATPase, C-terminal domain"/>
    <property type="match status" value="1"/>
</dbReference>
<protein>
    <recommendedName>
        <fullName evidence="5">Oxygen sensor histidine kinase NreB</fullName>
        <ecNumber evidence="4">2.7.13.3</ecNumber>
    </recommendedName>
    <alternativeName>
        <fullName evidence="15">Nitrogen regulation protein B</fullName>
    </alternativeName>
</protein>
<keyword evidence="9" id="KW-0479">Metal-binding</keyword>
<evidence type="ECO:0000256" key="4">
    <source>
        <dbReference type="ARBA" id="ARBA00012438"/>
    </source>
</evidence>
<dbReference type="InterPro" id="IPR003594">
    <property type="entry name" value="HATPase_dom"/>
</dbReference>
<dbReference type="Pfam" id="PF02518">
    <property type="entry name" value="HATPase_c"/>
    <property type="match status" value="1"/>
</dbReference>
<evidence type="ECO:0000256" key="7">
    <source>
        <dbReference type="ARBA" id="ARBA00022490"/>
    </source>
</evidence>
<evidence type="ECO:0000313" key="19">
    <source>
        <dbReference type="Proteomes" id="UP000050417"/>
    </source>
</evidence>
<dbReference type="GO" id="GO:0046983">
    <property type="term" value="F:protein dimerization activity"/>
    <property type="evidence" value="ECO:0007669"/>
    <property type="project" value="InterPro"/>
</dbReference>
<dbReference type="EC" id="2.7.13.3" evidence="4"/>
<comment type="function">
    <text evidence="14">Member of the two-component regulatory system NreB/NreC involved in the control of dissimilatory nitrate/nitrite reduction in response to oxygen. NreB functions as a direct oxygen sensor histidine kinase which is autophosphorylated, in the absence of oxygen, probably at the conserved histidine residue, and transfers its phosphate group probably to a conserved aspartate residue of NreC. NreB/NreC activates the expression of the nitrate (narGHJI) and nitrite (nir) reductase operons, as well as the putative nitrate transporter gene narT.</text>
</comment>
<dbReference type="PANTHER" id="PTHR24421:SF55">
    <property type="entry name" value="SENSOR HISTIDINE KINASE YDFH"/>
    <property type="match status" value="1"/>
</dbReference>
<dbReference type="GO" id="GO:0016020">
    <property type="term" value="C:membrane"/>
    <property type="evidence" value="ECO:0007669"/>
    <property type="project" value="InterPro"/>
</dbReference>
<sequence>MGLLNQSEPNPWEDFKQFISSELQESKRALNEITLMLEQSQAELAKLTQRNAVITGHVQQIIGQLEAIPRSDIVSAYNASLDAQQRLLVMRTQLEKLQSERAGLQKLVEVLQRTQEIFGADLTGIAKGGNGTALLEMLIDGQESIRQRLSRQMHDGPAQTLSNFIVQTEIAARLLEIDPNRAKEELNNLKVAAMSTFQKVRGFIFELRPMMLDDLGLIPTLKRYVDTFKEQTGCDVQLAIKGRERRLESYMEVMIFRALQELIGNAEKHNQDMPMKVRIEVELSIEENFVRASVSDNGKGFHEGVLNETSGMGLKFIKQRVELMGGVMELDSGPTKGARIALQIPV</sequence>
<dbReference type="Gene3D" id="1.20.5.1930">
    <property type="match status" value="1"/>
</dbReference>
<keyword evidence="10" id="KW-0418">Kinase</keyword>
<keyword evidence="19" id="KW-1185">Reference proteome</keyword>
<dbReference type="GO" id="GO:0005737">
    <property type="term" value="C:cytoplasm"/>
    <property type="evidence" value="ECO:0007669"/>
    <property type="project" value="UniProtKB-SubCell"/>
</dbReference>